<dbReference type="Proteomes" id="UP000806077">
    <property type="component" value="Unassembled WGS sequence"/>
</dbReference>
<dbReference type="RefSeq" id="WP_193702211.1">
    <property type="nucleotide sequence ID" value="NZ_WXXV01000014.1"/>
</dbReference>
<proteinExistence type="predicted"/>
<comment type="caution">
    <text evidence="1">The sequence shown here is derived from an EMBL/GenBank/DDBJ whole genome shotgun (WGS) entry which is preliminary data.</text>
</comment>
<dbReference type="AlphaFoldDB" id="A0AAP1RGA2"/>
<accession>A0AAP1RGA2</accession>
<evidence type="ECO:0000313" key="2">
    <source>
        <dbReference type="Proteomes" id="UP000806077"/>
    </source>
</evidence>
<sequence length="141" mass="16179">MANILTKLTTLLNRVVDVVSQGNLQRVRIISQFNQVFKEAFYSTEIDRLCKVTTSPGNPKYKHELSTFYLRSGFKITIENDDNLSENDFTTISSYVIESEAFVRQLMAMGYDTLIIKGKNSFQGLQIPLKEIANLHNYMLE</sequence>
<evidence type="ECO:0000313" key="1">
    <source>
        <dbReference type="EMBL" id="MBE7695765.1"/>
    </source>
</evidence>
<dbReference type="EMBL" id="WXXV01000014">
    <property type="protein sequence ID" value="MBE7695765.1"/>
    <property type="molecule type" value="Genomic_DNA"/>
</dbReference>
<name>A0AAP1RGA2_9FLAO</name>
<organism evidence="1 2">
    <name type="scientific">Tenacibaculum finnmarkense genomovar finnmarkense</name>
    <dbReference type="NCBI Taxonomy" id="1458503"/>
    <lineage>
        <taxon>Bacteria</taxon>
        <taxon>Pseudomonadati</taxon>
        <taxon>Bacteroidota</taxon>
        <taxon>Flavobacteriia</taxon>
        <taxon>Flavobacteriales</taxon>
        <taxon>Flavobacteriaceae</taxon>
        <taxon>Tenacibaculum</taxon>
        <taxon>Tenacibaculum finnmarkense</taxon>
    </lineage>
</organism>
<keyword evidence="2" id="KW-1185">Reference proteome</keyword>
<reference evidence="1 2" key="1">
    <citation type="journal article" date="2020" name="Int. J. Syst. Evol. Microbiol.">
        <title>Tenacibaculum piscium sp. nov., isolated from skin ulcers of sea-farmed fish, and description of Tenacibaculum finnmarkense sp. nov. with subdivision into genomovars finnmarkense and ulcerans.</title>
        <authorList>
            <person name="Olsen A.B."/>
            <person name="Spilsberg B."/>
            <person name="Nilsen H.K."/>
            <person name="Lagesen K."/>
            <person name="Gulla S."/>
            <person name="Avendano-Herrera R."/>
            <person name="Irgang R."/>
            <person name="Duchaud E."/>
            <person name="Colquhoun D.J."/>
        </authorList>
    </citation>
    <scope>NUCLEOTIDE SEQUENCE [LARGE SCALE GENOMIC DNA]</scope>
    <source>
        <strain evidence="1 2">TNO037</strain>
    </source>
</reference>
<gene>
    <name evidence="1" type="ORF">F7645_10085</name>
</gene>
<protein>
    <submittedName>
        <fullName evidence="1">Uncharacterized protein</fullName>
    </submittedName>
</protein>